<name>A0A3E2NJV5_9SPHI</name>
<dbReference type="AlphaFoldDB" id="A0A3E2NJV5"/>
<keyword evidence="4" id="KW-1185">Reference proteome</keyword>
<feature type="region of interest" description="Disordered" evidence="1">
    <location>
        <begin position="203"/>
        <end position="238"/>
    </location>
</feature>
<keyword evidence="2" id="KW-0472">Membrane</keyword>
<feature type="transmembrane region" description="Helical" evidence="2">
    <location>
        <begin position="49"/>
        <end position="69"/>
    </location>
</feature>
<evidence type="ECO:0000256" key="2">
    <source>
        <dbReference type="SAM" id="Phobius"/>
    </source>
</evidence>
<dbReference type="Proteomes" id="UP000260823">
    <property type="component" value="Unassembled WGS sequence"/>
</dbReference>
<dbReference type="PROSITE" id="PS51257">
    <property type="entry name" value="PROKAR_LIPOPROTEIN"/>
    <property type="match status" value="1"/>
</dbReference>
<keyword evidence="2" id="KW-0812">Transmembrane</keyword>
<proteinExistence type="predicted"/>
<accession>A0A3E2NJV5</accession>
<feature type="transmembrane region" description="Helical" evidence="2">
    <location>
        <begin position="143"/>
        <end position="161"/>
    </location>
</feature>
<protein>
    <submittedName>
        <fullName evidence="3">Uncharacterized protein</fullName>
    </submittedName>
</protein>
<dbReference type="RefSeq" id="WP_117384957.1">
    <property type="nucleotide sequence ID" value="NZ_QWDE01000006.1"/>
</dbReference>
<organism evidence="3 4">
    <name type="scientific">Mucilaginibacter terrenus</name>
    <dbReference type="NCBI Taxonomy" id="2482727"/>
    <lineage>
        <taxon>Bacteria</taxon>
        <taxon>Pseudomonadati</taxon>
        <taxon>Bacteroidota</taxon>
        <taxon>Sphingobacteriia</taxon>
        <taxon>Sphingobacteriales</taxon>
        <taxon>Sphingobacteriaceae</taxon>
        <taxon>Mucilaginibacter</taxon>
    </lineage>
</organism>
<evidence type="ECO:0000256" key="1">
    <source>
        <dbReference type="SAM" id="MobiDB-lite"/>
    </source>
</evidence>
<feature type="transmembrane region" description="Helical" evidence="2">
    <location>
        <begin position="76"/>
        <end position="98"/>
    </location>
</feature>
<sequence length="238" mass="25946">MILKRPWALFYILLACLSLAFQLLGYLAFNVFTAALASVAAALAANQSLVLFVQGLASFILIMGLCRVLRNAAEPLWIRLIVIAIIALRITLPVVYVLTVQHFFAVPGGMQSMFILGILTNTCMYAAFFFVRNKPIRRYYRAFAVLGTLTLLLPYAGPYAAENFSIHWLPQTADVPGLLTNIPLILLFLRLYTSPIPAPLHPTTPTGISPPYSPGTAYTAKPPPQAPTPAQAIADTPS</sequence>
<keyword evidence="2" id="KW-1133">Transmembrane helix</keyword>
<evidence type="ECO:0000313" key="3">
    <source>
        <dbReference type="EMBL" id="RFZ81282.1"/>
    </source>
</evidence>
<comment type="caution">
    <text evidence="3">The sequence shown here is derived from an EMBL/GenBank/DDBJ whole genome shotgun (WGS) entry which is preliminary data.</text>
</comment>
<feature type="transmembrane region" description="Helical" evidence="2">
    <location>
        <begin position="7"/>
        <end position="29"/>
    </location>
</feature>
<feature type="transmembrane region" description="Helical" evidence="2">
    <location>
        <begin position="110"/>
        <end position="131"/>
    </location>
</feature>
<evidence type="ECO:0000313" key="4">
    <source>
        <dbReference type="Proteomes" id="UP000260823"/>
    </source>
</evidence>
<gene>
    <name evidence="3" type="ORF">DYU05_20075</name>
</gene>
<feature type="compositionally biased region" description="Low complexity" evidence="1">
    <location>
        <begin position="228"/>
        <end position="238"/>
    </location>
</feature>
<reference evidence="3 4" key="1">
    <citation type="submission" date="2018-08" db="EMBL/GenBank/DDBJ databases">
        <title>Mucilaginibacter terrae sp. nov., isolated from manganese diggings.</title>
        <authorList>
            <person name="Huang Y."/>
            <person name="Zhou Z."/>
        </authorList>
    </citation>
    <scope>NUCLEOTIDE SEQUENCE [LARGE SCALE GENOMIC DNA]</scope>
    <source>
        <strain evidence="3 4">ZH6</strain>
    </source>
</reference>
<dbReference type="EMBL" id="QWDE01000006">
    <property type="protein sequence ID" value="RFZ81282.1"/>
    <property type="molecule type" value="Genomic_DNA"/>
</dbReference>